<dbReference type="RefSeq" id="WP_157708892.1">
    <property type="nucleotide sequence ID" value="NZ_CP034348.1"/>
</dbReference>
<name>A0A6I6IX95_9RHOB</name>
<feature type="transmembrane region" description="Helical" evidence="1">
    <location>
        <begin position="166"/>
        <end position="184"/>
    </location>
</feature>
<keyword evidence="1" id="KW-0812">Transmembrane</keyword>
<dbReference type="EMBL" id="CP034348">
    <property type="protein sequence ID" value="QGY00212.1"/>
    <property type="molecule type" value="Genomic_DNA"/>
</dbReference>
<reference evidence="3" key="1">
    <citation type="submission" date="2018-12" db="EMBL/GenBank/DDBJ databases">
        <title>Complete genome sequence of Roseovarius sp. MME-070.</title>
        <authorList>
            <person name="Nam Y.-D."/>
            <person name="Kang J."/>
            <person name="Chung W.-H."/>
            <person name="Park Y.S."/>
        </authorList>
    </citation>
    <scope>NUCLEOTIDE SEQUENCE [LARGE SCALE GENOMIC DNA]</scope>
    <source>
        <strain evidence="3">MME-070</strain>
    </source>
</reference>
<accession>A0A6I6IX95</accession>
<sequence length="821" mass="87680">MNSVPDQDTAGRFGLLSGTFLICAALLAFEISTVRTINFAIGPSYIFVAISLAMLGLTTAGSVLSLFDLTRHRHRRSVILALLCIAISLLILLTHSTVVSAKESLNEAIRLAGMKNGLDGVVRANLIHGPLHAMQIGLVLTLPYFLFGALLSFLFATSAPEEYSRLYAADLIGAALGCAGIVAAMEWTGYAFSVSLPVLAGFGAAMCFARKDHARLRFAAALGLVAFALLPLWDGYRALIEPGSDPNYLVRDYKHETAPSERWVGWNSFTRVAAIEETGKPGAGAVLSLANGDGMAFLMADRREGAGPRTHPPVIPALIAGVPETALIVFAGAGADMMSLIDHGSRSVTGIELNARLVEAALALPDYGLAGFMAQDAAKLLIAEARSFLERDETLYDMVMVSWSGATAIYHFGALGGTTQYVFTYEGLSALLDRVAENGTAVILQVNKFDMLHGLRRYMAERGLPGPDRAAIVLYKDGTNNQWDASWDDNPLLIRLDGWTDTEISEVSERASAYGFEIAYAPGRETPEAYRAYAEILQADDPDAAVRAAAERTTKRLGVLPDNRPFILDHFDPTRYLSRDFWQLRTTGVVAYEDTFHLMRVVYTLAVALLAFVLALAPLALRRKKPASRRRSSVWFIYFVALGAGFMFVEIGLIQSTSLLYGNPGLTIAIVLGLVILSTGLGSLCSNWCFDKGLTIRRSVVLVCLYAIAAAVLGPLAVDSVMGADLAVKLAVTAILIVPGGLAMGQLFPQGLALAGAEDASLVPWAWAINGAMSAAAAGIAPLIAQATGFTALYVIGAGFYALAFLLPLARQPVDATPAVS</sequence>
<feature type="transmembrane region" description="Helical" evidence="1">
    <location>
        <begin position="791"/>
        <end position="810"/>
    </location>
</feature>
<dbReference type="InterPro" id="IPR029063">
    <property type="entry name" value="SAM-dependent_MTases_sf"/>
</dbReference>
<dbReference type="OrthoDB" id="9793120at2"/>
<feature type="transmembrane region" description="Helical" evidence="1">
    <location>
        <begin position="12"/>
        <end position="32"/>
    </location>
</feature>
<evidence type="ECO:0000313" key="3">
    <source>
        <dbReference type="Proteomes" id="UP000428330"/>
    </source>
</evidence>
<keyword evidence="3" id="KW-1185">Reference proteome</keyword>
<evidence type="ECO:0000256" key="1">
    <source>
        <dbReference type="SAM" id="Phobius"/>
    </source>
</evidence>
<proteinExistence type="predicted"/>
<dbReference type="AlphaFoldDB" id="A0A6I6IX95"/>
<gene>
    <name evidence="2" type="ORF">EI983_18855</name>
</gene>
<feature type="transmembrane region" description="Helical" evidence="1">
    <location>
        <begin position="133"/>
        <end position="154"/>
    </location>
</feature>
<feature type="transmembrane region" description="Helical" evidence="1">
    <location>
        <begin position="44"/>
        <end position="67"/>
    </location>
</feature>
<dbReference type="Gene3D" id="3.40.50.150">
    <property type="entry name" value="Vaccinia Virus protein VP39"/>
    <property type="match status" value="1"/>
</dbReference>
<dbReference type="KEGG" id="rom:EI983_18855"/>
<dbReference type="SUPFAM" id="SSF53335">
    <property type="entry name" value="S-adenosyl-L-methionine-dependent methyltransferases"/>
    <property type="match status" value="1"/>
</dbReference>
<evidence type="ECO:0008006" key="4">
    <source>
        <dbReference type="Google" id="ProtNLM"/>
    </source>
</evidence>
<feature type="transmembrane region" description="Helical" evidence="1">
    <location>
        <begin position="730"/>
        <end position="748"/>
    </location>
</feature>
<organism evidence="2 3">
    <name type="scientific">Roseovarius faecimaris</name>
    <dbReference type="NCBI Taxonomy" id="2494550"/>
    <lineage>
        <taxon>Bacteria</taxon>
        <taxon>Pseudomonadati</taxon>
        <taxon>Pseudomonadota</taxon>
        <taxon>Alphaproteobacteria</taxon>
        <taxon>Rhodobacterales</taxon>
        <taxon>Roseobacteraceae</taxon>
        <taxon>Roseovarius</taxon>
    </lineage>
</organism>
<dbReference type="Proteomes" id="UP000428330">
    <property type="component" value="Chromosome"/>
</dbReference>
<protein>
    <recommendedName>
        <fullName evidence="4">Spermidine synthase</fullName>
    </recommendedName>
</protein>
<feature type="transmembrane region" description="Helical" evidence="1">
    <location>
        <begin position="700"/>
        <end position="718"/>
    </location>
</feature>
<evidence type="ECO:0000313" key="2">
    <source>
        <dbReference type="EMBL" id="QGY00212.1"/>
    </source>
</evidence>
<dbReference type="InterPro" id="IPR036259">
    <property type="entry name" value="MFS_trans_sf"/>
</dbReference>
<keyword evidence="1" id="KW-1133">Transmembrane helix</keyword>
<feature type="transmembrane region" description="Helical" evidence="1">
    <location>
        <begin position="216"/>
        <end position="233"/>
    </location>
</feature>
<feature type="transmembrane region" description="Helical" evidence="1">
    <location>
        <begin position="760"/>
        <end position="785"/>
    </location>
</feature>
<dbReference type="SUPFAM" id="SSF103473">
    <property type="entry name" value="MFS general substrate transporter"/>
    <property type="match status" value="1"/>
</dbReference>
<feature type="transmembrane region" description="Helical" evidence="1">
    <location>
        <begin position="666"/>
        <end position="688"/>
    </location>
</feature>
<feature type="transmembrane region" description="Helical" evidence="1">
    <location>
        <begin position="601"/>
        <end position="621"/>
    </location>
</feature>
<feature type="transmembrane region" description="Helical" evidence="1">
    <location>
        <begin position="633"/>
        <end position="654"/>
    </location>
</feature>
<keyword evidence="1" id="KW-0472">Membrane</keyword>
<feature type="transmembrane region" description="Helical" evidence="1">
    <location>
        <begin position="79"/>
        <end position="98"/>
    </location>
</feature>
<feature type="transmembrane region" description="Helical" evidence="1">
    <location>
        <begin position="190"/>
        <end position="209"/>
    </location>
</feature>